<keyword evidence="2" id="KW-1185">Reference proteome</keyword>
<proteinExistence type="predicted"/>
<dbReference type="Proteomes" id="UP000215767">
    <property type="component" value="Unassembled WGS sequence"/>
</dbReference>
<dbReference type="AlphaFoldDB" id="A0A261UDB2"/>
<organism evidence="1 2">
    <name type="scientific">Bordetella genomosp. 11</name>
    <dbReference type="NCBI Taxonomy" id="1416808"/>
    <lineage>
        <taxon>Bacteria</taxon>
        <taxon>Pseudomonadati</taxon>
        <taxon>Pseudomonadota</taxon>
        <taxon>Betaproteobacteria</taxon>
        <taxon>Burkholderiales</taxon>
        <taxon>Alcaligenaceae</taxon>
        <taxon>Bordetella</taxon>
    </lineage>
</organism>
<evidence type="ECO:0000313" key="1">
    <source>
        <dbReference type="EMBL" id="OZI59904.1"/>
    </source>
</evidence>
<evidence type="ECO:0000313" key="2">
    <source>
        <dbReference type="Proteomes" id="UP000215767"/>
    </source>
</evidence>
<accession>A0A261UDB2</accession>
<name>A0A261UDB2_9BORD</name>
<sequence length="109" mass="12243">MVDGERVLLDKLKLARAILDRYAPAQDAERERDAGIEAAARWIDTRRDDFDREHGYEDPDTGALEYGTGPHAEAKREYSFELAEIAEGLRALKSEAARAQLDAAQEKPE</sequence>
<comment type="caution">
    <text evidence="1">The sequence shown here is derived from an EMBL/GenBank/DDBJ whole genome shotgun (WGS) entry which is preliminary data.</text>
</comment>
<reference evidence="2" key="1">
    <citation type="submission" date="2017-05" db="EMBL/GenBank/DDBJ databases">
        <title>Complete and WGS of Bordetella genogroups.</title>
        <authorList>
            <person name="Spilker T."/>
            <person name="Lipuma J."/>
        </authorList>
    </citation>
    <scope>NUCLEOTIDE SEQUENCE [LARGE SCALE GENOMIC DNA]</scope>
    <source>
        <strain evidence="2">AU8856</strain>
    </source>
</reference>
<gene>
    <name evidence="1" type="ORF">CAL28_10465</name>
</gene>
<protein>
    <submittedName>
        <fullName evidence="1">Uncharacterized protein</fullName>
    </submittedName>
</protein>
<dbReference type="EMBL" id="NEVS01000004">
    <property type="protein sequence ID" value="OZI59904.1"/>
    <property type="molecule type" value="Genomic_DNA"/>
</dbReference>